<dbReference type="Proteomes" id="UP001165678">
    <property type="component" value="Unassembled WGS sequence"/>
</dbReference>
<keyword evidence="2" id="KW-0813">Transport</keyword>
<reference evidence="10" key="1">
    <citation type="submission" date="2022-11" db="EMBL/GenBank/DDBJ databases">
        <title>Larsenimonas rhizosphaerae sp. nov., isolated from a tidal mudflat.</title>
        <authorList>
            <person name="Lee S.D."/>
            <person name="Kim I.S."/>
        </authorList>
    </citation>
    <scope>NUCLEOTIDE SEQUENCE</scope>
    <source>
        <strain evidence="10">GH2-1</strain>
    </source>
</reference>
<evidence type="ECO:0000256" key="1">
    <source>
        <dbReference type="ARBA" id="ARBA00004651"/>
    </source>
</evidence>
<feature type="transmembrane region" description="Helical" evidence="8">
    <location>
        <begin position="120"/>
        <end position="143"/>
    </location>
</feature>
<dbReference type="GO" id="GO:0009401">
    <property type="term" value="P:phosphoenolpyruvate-dependent sugar phosphotransferase system"/>
    <property type="evidence" value="ECO:0007669"/>
    <property type="project" value="InterPro"/>
</dbReference>
<keyword evidence="6 8" id="KW-1133">Transmembrane helix</keyword>
<dbReference type="EMBL" id="JAPIVE010000002">
    <property type="protein sequence ID" value="MCX2523907.1"/>
    <property type="molecule type" value="Genomic_DNA"/>
</dbReference>
<feature type="transmembrane region" description="Helical" evidence="8">
    <location>
        <begin position="163"/>
        <end position="191"/>
    </location>
</feature>
<feature type="transmembrane region" description="Helical" evidence="8">
    <location>
        <begin position="53"/>
        <end position="76"/>
    </location>
</feature>
<evidence type="ECO:0000256" key="2">
    <source>
        <dbReference type="ARBA" id="ARBA00022448"/>
    </source>
</evidence>
<evidence type="ECO:0000256" key="6">
    <source>
        <dbReference type="ARBA" id="ARBA00022989"/>
    </source>
</evidence>
<sequence>MSLVEFARRKQVVPSLSLYGVTCLSHMALGLFASLIIGLILKTLGNSLGVAPLVDMGQTAMSLMGAAIGVAVANALKAPPLVLYSALVSGTVGASLGGPAGALVATLVSVEIGKLISKETALDIVVTPLVTIGTGYLVAQLIAPPLAAALTGLGQTISWATELRPIIMGVVVATVMGLALTAPISSAAIAIMLDLNGLAAGAATVGCAAQMMGFAAAGYRDNGIGPSIAIGLGTSMLLIGNIARNPWILVPPTVAGALLAPLATAVLVLTSNAAGAGMGTSGLVGPVMVLQTMGLSATSMAGTAVLCILAPAILAWIIHHFMQRGGLIQPGDLRLSVE</sequence>
<comment type="subcellular location">
    <subcellularLocation>
        <location evidence="1">Cell membrane</location>
        <topology evidence="1">Multi-pass membrane protein</topology>
    </subcellularLocation>
</comment>
<gene>
    <name evidence="10" type="ORF">OQ287_06630</name>
</gene>
<feature type="transmembrane region" description="Helical" evidence="8">
    <location>
        <begin position="16"/>
        <end position="41"/>
    </location>
</feature>
<comment type="caution">
    <text evidence="10">The sequence shown here is derived from an EMBL/GenBank/DDBJ whole genome shotgun (WGS) entry which is preliminary data.</text>
</comment>
<evidence type="ECO:0000256" key="3">
    <source>
        <dbReference type="ARBA" id="ARBA00022475"/>
    </source>
</evidence>
<feature type="domain" description="Phosphotransferase system EIIC" evidence="9">
    <location>
        <begin position="23"/>
        <end position="334"/>
    </location>
</feature>
<evidence type="ECO:0000256" key="4">
    <source>
        <dbReference type="ARBA" id="ARBA00022597"/>
    </source>
</evidence>
<evidence type="ECO:0000256" key="8">
    <source>
        <dbReference type="SAM" id="Phobius"/>
    </source>
</evidence>
<dbReference type="RefSeq" id="WP_265895925.1">
    <property type="nucleotide sequence ID" value="NZ_JAPIVE010000002.1"/>
</dbReference>
<feature type="transmembrane region" description="Helical" evidence="8">
    <location>
        <begin position="198"/>
        <end position="217"/>
    </location>
</feature>
<evidence type="ECO:0000259" key="9">
    <source>
        <dbReference type="Pfam" id="PF13303"/>
    </source>
</evidence>
<dbReference type="Pfam" id="PF13303">
    <property type="entry name" value="PTS_EIIC_2"/>
    <property type="match status" value="1"/>
</dbReference>
<evidence type="ECO:0000313" key="10">
    <source>
        <dbReference type="EMBL" id="MCX2523907.1"/>
    </source>
</evidence>
<feature type="transmembrane region" description="Helical" evidence="8">
    <location>
        <begin position="294"/>
        <end position="318"/>
    </location>
</feature>
<keyword evidence="3" id="KW-1003">Cell membrane</keyword>
<protein>
    <submittedName>
        <fullName evidence="10">PTS sugar transporter subunit IIC</fullName>
    </submittedName>
</protein>
<organism evidence="10 11">
    <name type="scientific">Larsenimonas rhizosphaerae</name>
    <dbReference type="NCBI Taxonomy" id="2944682"/>
    <lineage>
        <taxon>Bacteria</taxon>
        <taxon>Pseudomonadati</taxon>
        <taxon>Pseudomonadota</taxon>
        <taxon>Gammaproteobacteria</taxon>
        <taxon>Oceanospirillales</taxon>
        <taxon>Halomonadaceae</taxon>
        <taxon>Larsenimonas</taxon>
    </lineage>
</organism>
<proteinExistence type="predicted"/>
<keyword evidence="7 8" id="KW-0472">Membrane</keyword>
<dbReference type="InterPro" id="IPR003352">
    <property type="entry name" value="PTS_EIIC"/>
</dbReference>
<feature type="transmembrane region" description="Helical" evidence="8">
    <location>
        <begin position="82"/>
        <end position="108"/>
    </location>
</feature>
<keyword evidence="11" id="KW-1185">Reference proteome</keyword>
<name>A0AA41ZEP1_9GAMM</name>
<evidence type="ECO:0000313" key="11">
    <source>
        <dbReference type="Proteomes" id="UP001165678"/>
    </source>
</evidence>
<accession>A0AA41ZEP1</accession>
<dbReference type="GO" id="GO:0008982">
    <property type="term" value="F:protein-N(PI)-phosphohistidine-sugar phosphotransferase activity"/>
    <property type="evidence" value="ECO:0007669"/>
    <property type="project" value="InterPro"/>
</dbReference>
<evidence type="ECO:0000256" key="5">
    <source>
        <dbReference type="ARBA" id="ARBA00022692"/>
    </source>
</evidence>
<keyword evidence="5 8" id="KW-0812">Transmembrane</keyword>
<feature type="transmembrane region" description="Helical" evidence="8">
    <location>
        <begin position="223"/>
        <end position="242"/>
    </location>
</feature>
<feature type="transmembrane region" description="Helical" evidence="8">
    <location>
        <begin position="254"/>
        <end position="274"/>
    </location>
</feature>
<dbReference type="GO" id="GO:0005886">
    <property type="term" value="C:plasma membrane"/>
    <property type="evidence" value="ECO:0007669"/>
    <property type="project" value="UniProtKB-SubCell"/>
</dbReference>
<keyword evidence="4 10" id="KW-0762">Sugar transport</keyword>
<dbReference type="AlphaFoldDB" id="A0AA41ZEP1"/>
<evidence type="ECO:0000256" key="7">
    <source>
        <dbReference type="ARBA" id="ARBA00023136"/>
    </source>
</evidence>